<dbReference type="PANTHER" id="PTHR48478">
    <property type="entry name" value="LECTIN-LIKE"/>
    <property type="match status" value="1"/>
</dbReference>
<evidence type="ECO:0000313" key="3">
    <source>
        <dbReference type="Proteomes" id="UP000796880"/>
    </source>
</evidence>
<name>A0A8K0ML04_9ROSA</name>
<feature type="compositionally biased region" description="Polar residues" evidence="1">
    <location>
        <begin position="22"/>
        <end position="34"/>
    </location>
</feature>
<comment type="caution">
    <text evidence="2">The sequence shown here is derived from an EMBL/GenBank/DDBJ whole genome shotgun (WGS) entry which is preliminary data.</text>
</comment>
<dbReference type="GO" id="GO:0030246">
    <property type="term" value="F:carbohydrate binding"/>
    <property type="evidence" value="ECO:0007669"/>
    <property type="project" value="InterPro"/>
</dbReference>
<dbReference type="Proteomes" id="UP000796880">
    <property type="component" value="Unassembled WGS sequence"/>
</dbReference>
<dbReference type="Pfam" id="PF14299">
    <property type="entry name" value="PP2"/>
    <property type="match status" value="1"/>
</dbReference>
<reference evidence="2" key="1">
    <citation type="submission" date="2020-03" db="EMBL/GenBank/DDBJ databases">
        <title>A high-quality chromosome-level genome assembly of a woody plant with both climbing and erect habits, Rhamnella rubrinervis.</title>
        <authorList>
            <person name="Lu Z."/>
            <person name="Yang Y."/>
            <person name="Zhu X."/>
            <person name="Sun Y."/>
        </authorList>
    </citation>
    <scope>NUCLEOTIDE SEQUENCE</scope>
    <source>
        <strain evidence="2">BYM</strain>
        <tissue evidence="2">Leaf</tissue>
    </source>
</reference>
<proteinExistence type="predicted"/>
<accession>A0A8K0ML04</accession>
<dbReference type="InterPro" id="IPR025886">
    <property type="entry name" value="PP2-like"/>
</dbReference>
<feature type="region of interest" description="Disordered" evidence="1">
    <location>
        <begin position="1"/>
        <end position="40"/>
    </location>
</feature>
<gene>
    <name evidence="2" type="ORF">FNV43_RR06115</name>
</gene>
<dbReference type="EMBL" id="VOIH02000003">
    <property type="protein sequence ID" value="KAF3450036.1"/>
    <property type="molecule type" value="Genomic_DNA"/>
</dbReference>
<dbReference type="OrthoDB" id="1151776at2759"/>
<dbReference type="AlphaFoldDB" id="A0A8K0ML04"/>
<sequence>MGAGLSQDEASKSEASSEQKQVTNQAEPSQSTPTVKLVHSKPTAVQVRPCTDNEVKPVERTLGKYWVDKNSNNCFMLYSKELSITWVEDQRYWRWVNLKETSNELIEVAELLNVCWLEVSGKFNTSKLSPGTLYEVAFVIMLKDPAYGWQVPVNIKLVFPDGTRQESKVNLMEKVRGQWIKIPAGEFQTPVRKQGEIEFSMMETKGGEWKKGLVVKGVTIQPKSRVSE</sequence>
<evidence type="ECO:0000313" key="2">
    <source>
        <dbReference type="EMBL" id="KAF3450036.1"/>
    </source>
</evidence>
<dbReference type="InterPro" id="IPR052147">
    <property type="entry name" value="PP2-like/Lectin"/>
</dbReference>
<organism evidence="2 3">
    <name type="scientific">Rhamnella rubrinervis</name>
    <dbReference type="NCBI Taxonomy" id="2594499"/>
    <lineage>
        <taxon>Eukaryota</taxon>
        <taxon>Viridiplantae</taxon>
        <taxon>Streptophyta</taxon>
        <taxon>Embryophyta</taxon>
        <taxon>Tracheophyta</taxon>
        <taxon>Spermatophyta</taxon>
        <taxon>Magnoliopsida</taxon>
        <taxon>eudicotyledons</taxon>
        <taxon>Gunneridae</taxon>
        <taxon>Pentapetalae</taxon>
        <taxon>rosids</taxon>
        <taxon>fabids</taxon>
        <taxon>Rosales</taxon>
        <taxon>Rhamnaceae</taxon>
        <taxon>rhamnoid group</taxon>
        <taxon>Rhamneae</taxon>
        <taxon>Rhamnella</taxon>
    </lineage>
</organism>
<evidence type="ECO:0000256" key="1">
    <source>
        <dbReference type="SAM" id="MobiDB-lite"/>
    </source>
</evidence>
<protein>
    <submittedName>
        <fullName evidence="2">Uncharacterized protein</fullName>
    </submittedName>
</protein>
<keyword evidence="3" id="KW-1185">Reference proteome</keyword>
<dbReference type="PANTHER" id="PTHR48478:SF1">
    <property type="entry name" value="LECTIN-LIKE"/>
    <property type="match status" value="1"/>
</dbReference>